<protein>
    <submittedName>
        <fullName evidence="1">Uncharacterized protein</fullName>
    </submittedName>
</protein>
<keyword evidence="2" id="KW-1185">Reference proteome</keyword>
<proteinExistence type="predicted"/>
<evidence type="ECO:0000313" key="2">
    <source>
        <dbReference type="Proteomes" id="UP001186974"/>
    </source>
</evidence>
<evidence type="ECO:0000313" key="1">
    <source>
        <dbReference type="EMBL" id="KAK3082311.1"/>
    </source>
</evidence>
<gene>
    <name evidence="1" type="ORF">LTS18_007868</name>
</gene>
<sequence>MPTNWIKHAVSQTPTIITGDDLVQVDEGKLSEYYQSVKLLSLLRSSVLPDTLKNRLQNSGPPKYCSILEEAISSGNFMDTGWTDEYYHAAEEVSFRTRGYPKASRAQWRSLQDAIREQEYKEWNEEPIQESAKSKPSPPPAPARSRYFLDLPSEIRDQIYRHLLVRENISIGDWQVEWLESQPKNRWLRRTEYDVFDAKTRHKRRTTYTVRSLGRQLFIYTNIMRVNRQVHAEAAKIFYSENKFNFLGTGDSALAFLHDRASKLDTISKISVRFMTDPTMRFKGCYNWTCKIFAPPRTFIGAWRRICNVFVHSSVGLQDFELILDASFWLETDWREQGAEAVFATPRLCQPESAPWREHDRNFLQHAARLGGVNLRLTIEGIEGDREKDAFRRALERRMQEETFGRPWLAEDSKPVCTCAKRLLSESCIWDREGKMRRMNGAY</sequence>
<reference evidence="1" key="1">
    <citation type="submission" date="2024-09" db="EMBL/GenBank/DDBJ databases">
        <title>Black Yeasts Isolated from many extreme environments.</title>
        <authorList>
            <person name="Coleine C."/>
            <person name="Stajich J.E."/>
            <person name="Selbmann L."/>
        </authorList>
    </citation>
    <scope>NUCLEOTIDE SEQUENCE</scope>
    <source>
        <strain evidence="1">CCFEE 5737</strain>
    </source>
</reference>
<accession>A0ACC3DZL0</accession>
<dbReference type="EMBL" id="JAWDJW010000002">
    <property type="protein sequence ID" value="KAK3082311.1"/>
    <property type="molecule type" value="Genomic_DNA"/>
</dbReference>
<dbReference type="Proteomes" id="UP001186974">
    <property type="component" value="Unassembled WGS sequence"/>
</dbReference>
<name>A0ACC3DZL0_9PEZI</name>
<organism evidence="1 2">
    <name type="scientific">Coniosporium uncinatum</name>
    <dbReference type="NCBI Taxonomy" id="93489"/>
    <lineage>
        <taxon>Eukaryota</taxon>
        <taxon>Fungi</taxon>
        <taxon>Dikarya</taxon>
        <taxon>Ascomycota</taxon>
        <taxon>Pezizomycotina</taxon>
        <taxon>Dothideomycetes</taxon>
        <taxon>Dothideomycetes incertae sedis</taxon>
        <taxon>Coniosporium</taxon>
    </lineage>
</organism>
<comment type="caution">
    <text evidence="1">The sequence shown here is derived from an EMBL/GenBank/DDBJ whole genome shotgun (WGS) entry which is preliminary data.</text>
</comment>